<comment type="catalytic activity">
    <reaction evidence="2">
        <text>2 GTP = 3',3'-c-di-GMP + 2 diphosphate</text>
        <dbReference type="Rhea" id="RHEA:24898"/>
        <dbReference type="ChEBI" id="CHEBI:33019"/>
        <dbReference type="ChEBI" id="CHEBI:37565"/>
        <dbReference type="ChEBI" id="CHEBI:58805"/>
        <dbReference type="EC" id="2.7.7.65"/>
    </reaction>
</comment>
<organism evidence="6 7">
    <name type="scientific">Rhodanobacter umsongensis</name>
    <dbReference type="NCBI Taxonomy" id="633153"/>
    <lineage>
        <taxon>Bacteria</taxon>
        <taxon>Pseudomonadati</taxon>
        <taxon>Pseudomonadota</taxon>
        <taxon>Gammaproteobacteria</taxon>
        <taxon>Lysobacterales</taxon>
        <taxon>Rhodanobacteraceae</taxon>
        <taxon>Rhodanobacter</taxon>
    </lineage>
</organism>
<dbReference type="PANTHER" id="PTHR45138">
    <property type="entry name" value="REGULATORY COMPONENTS OF SENSORY TRANSDUCTION SYSTEM"/>
    <property type="match status" value="1"/>
</dbReference>
<sequence>MLLPMAIGIGGIPSYVIGANMSVSGGSYSELLDRAQFRVCATSLSEECVRLLGRLSGVANQLTHEQQTRLHYLQAWRAALDGNYHRSDMLIDGILNNSRDPNLRFKTMMLSVNSLSDQSKFEEAFTQLRQLVALLENGTDIARDVREQGYGVASRLYADAGQFDLATYYAEQIFRLNLAKTGYVCVDDHARIAALYGDNKWENIDALIAQGVDVCTKERNSMFANGIRYVAANLDLQRGHPERAIALLSRHHDEVQRDGYPLQLAQFESLLAQSYQQTGDLDAARHWALAAVGHGSSNQYAKSASDAFRILYLLAKQKGDSVSALNFHEKYMASDKGYLDEISAKALAFQTVQQQVMAKKLQLDALNKQNQILQLQQSLDKSDSEMSRLYIILLLTVLAFIAFWTYRIKRSQLRFMKLARRDGLTGIFNRQHFVSSAEMQLQYCKKSARQACLVLIDLDHFKVVNDTHGHAVGDRVLKRAVAACQEHLRSTDIFGRLGGEEFGIVLPECTLEQALSRAEQIRVAIATAASGEDAPGIPISASFGVATIARSGYELRKLLIDADDGLYRAKREGRNRISVCDDTQPRERVGGAATERA</sequence>
<dbReference type="InterPro" id="IPR011990">
    <property type="entry name" value="TPR-like_helical_dom_sf"/>
</dbReference>
<dbReference type="Proteomes" id="UP001596013">
    <property type="component" value="Unassembled WGS sequence"/>
</dbReference>
<dbReference type="Gene3D" id="3.30.70.270">
    <property type="match status" value="1"/>
</dbReference>
<gene>
    <name evidence="6" type="ORF">ACFPME_14905</name>
</gene>
<dbReference type="NCBIfam" id="TIGR00254">
    <property type="entry name" value="GGDEF"/>
    <property type="match status" value="1"/>
</dbReference>
<proteinExistence type="predicted"/>
<dbReference type="InterPro" id="IPR029787">
    <property type="entry name" value="Nucleotide_cyclase"/>
</dbReference>
<keyword evidence="4" id="KW-0472">Membrane</keyword>
<dbReference type="SUPFAM" id="SSF55073">
    <property type="entry name" value="Nucleotide cyclase"/>
    <property type="match status" value="1"/>
</dbReference>
<dbReference type="RefSeq" id="WP_377306442.1">
    <property type="nucleotide sequence ID" value="NZ_JBHSMK010000009.1"/>
</dbReference>
<dbReference type="EC" id="2.7.7.65" evidence="1"/>
<feature type="transmembrane region" description="Helical" evidence="4">
    <location>
        <begin position="389"/>
        <end position="406"/>
    </location>
</feature>
<keyword evidence="7" id="KW-1185">Reference proteome</keyword>
<evidence type="ECO:0000256" key="3">
    <source>
        <dbReference type="SAM" id="Coils"/>
    </source>
</evidence>
<keyword evidence="4" id="KW-0812">Transmembrane</keyword>
<dbReference type="SUPFAM" id="SSF48452">
    <property type="entry name" value="TPR-like"/>
    <property type="match status" value="1"/>
</dbReference>
<dbReference type="PANTHER" id="PTHR45138:SF9">
    <property type="entry name" value="DIGUANYLATE CYCLASE DGCM-RELATED"/>
    <property type="match status" value="1"/>
</dbReference>
<dbReference type="InterPro" id="IPR050469">
    <property type="entry name" value="Diguanylate_Cyclase"/>
</dbReference>
<keyword evidence="3" id="KW-0175">Coiled coil</keyword>
<evidence type="ECO:0000256" key="2">
    <source>
        <dbReference type="ARBA" id="ARBA00034247"/>
    </source>
</evidence>
<protein>
    <recommendedName>
        <fullName evidence="1">diguanylate cyclase</fullName>
        <ecNumber evidence="1">2.7.7.65</ecNumber>
    </recommendedName>
</protein>
<dbReference type="GO" id="GO:0052621">
    <property type="term" value="F:diguanylate cyclase activity"/>
    <property type="evidence" value="ECO:0007669"/>
    <property type="project" value="UniProtKB-EC"/>
</dbReference>
<dbReference type="EMBL" id="JBHSMK010000009">
    <property type="protein sequence ID" value="MFC5437849.1"/>
    <property type="molecule type" value="Genomic_DNA"/>
</dbReference>
<dbReference type="PROSITE" id="PS50887">
    <property type="entry name" value="GGDEF"/>
    <property type="match status" value="1"/>
</dbReference>
<evidence type="ECO:0000256" key="4">
    <source>
        <dbReference type="SAM" id="Phobius"/>
    </source>
</evidence>
<comment type="caution">
    <text evidence="6">The sequence shown here is derived from an EMBL/GenBank/DDBJ whole genome shotgun (WGS) entry which is preliminary data.</text>
</comment>
<feature type="domain" description="GGDEF" evidence="5">
    <location>
        <begin position="449"/>
        <end position="582"/>
    </location>
</feature>
<dbReference type="Pfam" id="PF00990">
    <property type="entry name" value="GGDEF"/>
    <property type="match status" value="1"/>
</dbReference>
<dbReference type="InterPro" id="IPR043128">
    <property type="entry name" value="Rev_trsase/Diguanyl_cyclase"/>
</dbReference>
<dbReference type="CDD" id="cd01949">
    <property type="entry name" value="GGDEF"/>
    <property type="match status" value="1"/>
</dbReference>
<evidence type="ECO:0000313" key="6">
    <source>
        <dbReference type="EMBL" id="MFC5437849.1"/>
    </source>
</evidence>
<keyword evidence="6" id="KW-0808">Transferase</keyword>
<keyword evidence="4" id="KW-1133">Transmembrane helix</keyword>
<feature type="coiled-coil region" evidence="3">
    <location>
        <begin position="349"/>
        <end position="378"/>
    </location>
</feature>
<evidence type="ECO:0000259" key="5">
    <source>
        <dbReference type="PROSITE" id="PS50887"/>
    </source>
</evidence>
<reference evidence="7" key="1">
    <citation type="journal article" date="2019" name="Int. J. Syst. Evol. Microbiol.">
        <title>The Global Catalogue of Microorganisms (GCM) 10K type strain sequencing project: providing services to taxonomists for standard genome sequencing and annotation.</title>
        <authorList>
            <consortium name="The Broad Institute Genomics Platform"/>
            <consortium name="The Broad Institute Genome Sequencing Center for Infectious Disease"/>
            <person name="Wu L."/>
            <person name="Ma J."/>
        </authorList>
    </citation>
    <scope>NUCLEOTIDE SEQUENCE [LARGE SCALE GENOMIC DNA]</scope>
    <source>
        <strain evidence="7">JCM 17130</strain>
    </source>
</reference>
<keyword evidence="6" id="KW-0548">Nucleotidyltransferase</keyword>
<dbReference type="InterPro" id="IPR000160">
    <property type="entry name" value="GGDEF_dom"/>
</dbReference>
<evidence type="ECO:0000313" key="7">
    <source>
        <dbReference type="Proteomes" id="UP001596013"/>
    </source>
</evidence>
<name>A0ABW0JP52_9GAMM</name>
<evidence type="ECO:0000256" key="1">
    <source>
        <dbReference type="ARBA" id="ARBA00012528"/>
    </source>
</evidence>
<dbReference type="SMART" id="SM00267">
    <property type="entry name" value="GGDEF"/>
    <property type="match status" value="1"/>
</dbReference>
<accession>A0ABW0JP52</accession>